<accession>W6XZ64</accession>
<name>W6XZ64_COCC2</name>
<evidence type="ECO:0008006" key="5">
    <source>
        <dbReference type="Google" id="ProtNLM"/>
    </source>
</evidence>
<reference evidence="3 4" key="1">
    <citation type="journal article" date="2013" name="PLoS Genet.">
        <title>Comparative genome structure, secondary metabolite, and effector coding capacity across Cochliobolus pathogens.</title>
        <authorList>
            <person name="Condon B.J."/>
            <person name="Leng Y."/>
            <person name="Wu D."/>
            <person name="Bushley K.E."/>
            <person name="Ohm R.A."/>
            <person name="Otillar R."/>
            <person name="Martin J."/>
            <person name="Schackwitz W."/>
            <person name="Grimwood J."/>
            <person name="MohdZainudin N."/>
            <person name="Xue C."/>
            <person name="Wang R."/>
            <person name="Manning V.A."/>
            <person name="Dhillon B."/>
            <person name="Tu Z.J."/>
            <person name="Steffenson B.J."/>
            <person name="Salamov A."/>
            <person name="Sun H."/>
            <person name="Lowry S."/>
            <person name="LaButti K."/>
            <person name="Han J."/>
            <person name="Copeland A."/>
            <person name="Lindquist E."/>
            <person name="Barry K."/>
            <person name="Schmutz J."/>
            <person name="Baker S.E."/>
            <person name="Ciuffetti L.M."/>
            <person name="Grigoriev I.V."/>
            <person name="Zhong S."/>
            <person name="Turgeon B.G."/>
        </authorList>
    </citation>
    <scope>NUCLEOTIDE SEQUENCE [LARGE SCALE GENOMIC DNA]</scope>
    <source>
        <strain evidence="3 4">26-R-13</strain>
    </source>
</reference>
<feature type="compositionally biased region" description="Basic residues" evidence="1">
    <location>
        <begin position="75"/>
        <end position="93"/>
    </location>
</feature>
<dbReference type="EMBL" id="KI964849">
    <property type="protein sequence ID" value="EUC28034.1"/>
    <property type="molecule type" value="Genomic_DNA"/>
</dbReference>
<dbReference type="Proteomes" id="UP000053841">
    <property type="component" value="Unassembled WGS sequence"/>
</dbReference>
<protein>
    <recommendedName>
        <fullName evidence="5">Secreted protein</fullName>
    </recommendedName>
</protein>
<feature type="region of interest" description="Disordered" evidence="1">
    <location>
        <begin position="75"/>
        <end position="109"/>
    </location>
</feature>
<evidence type="ECO:0000256" key="2">
    <source>
        <dbReference type="SAM" id="SignalP"/>
    </source>
</evidence>
<dbReference type="RefSeq" id="XP_007717655.1">
    <property type="nucleotide sequence ID" value="XM_007719465.1"/>
</dbReference>
<evidence type="ECO:0000313" key="4">
    <source>
        <dbReference type="Proteomes" id="UP000053841"/>
    </source>
</evidence>
<dbReference type="AlphaFoldDB" id="W6XZ64"/>
<evidence type="ECO:0000256" key="1">
    <source>
        <dbReference type="SAM" id="MobiDB-lite"/>
    </source>
</evidence>
<feature type="chain" id="PRO_5004885282" description="Secreted protein" evidence="2">
    <location>
        <begin position="25"/>
        <end position="109"/>
    </location>
</feature>
<dbReference type="HOGENOM" id="CLU_2183490_0_0_1"/>
<proteinExistence type="predicted"/>
<feature type="signal peptide" evidence="2">
    <location>
        <begin position="1"/>
        <end position="24"/>
    </location>
</feature>
<sequence length="109" mass="12983">MILHRLIFLHSWLLHLRLVLVIWGDKYPFDKVSSSVSLDTKSYLRNPVFLETSDVVQVAIISVVHNPLSYHVRWRRSKSRGKQPRRVHAKTTRRQFTQLSSHTKRRRNV</sequence>
<keyword evidence="4" id="KW-1185">Reference proteome</keyword>
<organism evidence="3 4">
    <name type="scientific">Cochliobolus carbonum (strain 26-R-13)</name>
    <name type="common">Maize leaf spot fungus</name>
    <name type="synonym">Bipolaris zeicola</name>
    <dbReference type="NCBI Taxonomy" id="930089"/>
    <lineage>
        <taxon>Eukaryota</taxon>
        <taxon>Fungi</taxon>
        <taxon>Dikarya</taxon>
        <taxon>Ascomycota</taxon>
        <taxon>Pezizomycotina</taxon>
        <taxon>Dothideomycetes</taxon>
        <taxon>Pleosporomycetidae</taxon>
        <taxon>Pleosporales</taxon>
        <taxon>Pleosporineae</taxon>
        <taxon>Pleosporaceae</taxon>
        <taxon>Bipolaris</taxon>
    </lineage>
</organism>
<evidence type="ECO:0000313" key="3">
    <source>
        <dbReference type="EMBL" id="EUC28034.1"/>
    </source>
</evidence>
<gene>
    <name evidence="3" type="ORF">COCCADRAFT_110173</name>
</gene>
<dbReference type="KEGG" id="bze:COCCADRAFT_110173"/>
<keyword evidence="2" id="KW-0732">Signal</keyword>
<dbReference type="GeneID" id="19144047"/>